<dbReference type="InterPro" id="IPR032157">
    <property type="entry name" value="PAC4"/>
</dbReference>
<sequence length="118" mass="13280">MASGMEPRIQLFDFAENFSDKTVHFKLMVLDSSFFVWIGTDPKLANMAVAMPPKFDNLPSTSTLFGSKCEETSASLSVKLAKKFQQQVFVSCSVPFDPQLSLLIEKRLVEELKLRIQS</sequence>
<evidence type="ECO:0000313" key="2">
    <source>
        <dbReference type="Proteomes" id="UP000271974"/>
    </source>
</evidence>
<reference evidence="1 2" key="1">
    <citation type="submission" date="2019-01" db="EMBL/GenBank/DDBJ databases">
        <title>A draft genome assembly of the solar-powered sea slug Elysia chlorotica.</title>
        <authorList>
            <person name="Cai H."/>
            <person name="Li Q."/>
            <person name="Fang X."/>
            <person name="Li J."/>
            <person name="Curtis N.E."/>
            <person name="Altenburger A."/>
            <person name="Shibata T."/>
            <person name="Feng M."/>
            <person name="Maeda T."/>
            <person name="Schwartz J.A."/>
            <person name="Shigenobu S."/>
            <person name="Lundholm N."/>
            <person name="Nishiyama T."/>
            <person name="Yang H."/>
            <person name="Hasebe M."/>
            <person name="Li S."/>
            <person name="Pierce S.K."/>
            <person name="Wang J."/>
        </authorList>
    </citation>
    <scope>NUCLEOTIDE SEQUENCE [LARGE SCALE GENOMIC DNA]</scope>
    <source>
        <strain evidence="1">EC2010</strain>
        <tissue evidence="1">Whole organism of an adult</tissue>
    </source>
</reference>
<organism evidence="1 2">
    <name type="scientific">Elysia chlorotica</name>
    <name type="common">Eastern emerald elysia</name>
    <name type="synonym">Sea slug</name>
    <dbReference type="NCBI Taxonomy" id="188477"/>
    <lineage>
        <taxon>Eukaryota</taxon>
        <taxon>Metazoa</taxon>
        <taxon>Spiralia</taxon>
        <taxon>Lophotrochozoa</taxon>
        <taxon>Mollusca</taxon>
        <taxon>Gastropoda</taxon>
        <taxon>Heterobranchia</taxon>
        <taxon>Euthyneura</taxon>
        <taxon>Panpulmonata</taxon>
        <taxon>Sacoglossa</taxon>
        <taxon>Placobranchoidea</taxon>
        <taxon>Plakobranchidae</taxon>
        <taxon>Elysia</taxon>
    </lineage>
</organism>
<name>A0A3S1C7G5_ELYCH</name>
<comment type="caution">
    <text evidence="1">The sequence shown here is derived from an EMBL/GenBank/DDBJ whole genome shotgun (WGS) entry which is preliminary data.</text>
</comment>
<dbReference type="Pfam" id="PF16093">
    <property type="entry name" value="PAC4"/>
    <property type="match status" value="1"/>
</dbReference>
<dbReference type="STRING" id="188477.A0A3S1C7G5"/>
<dbReference type="PANTHER" id="PTHR33559:SF1">
    <property type="entry name" value="PROTEASOME ASSEMBLY CHAPERONE 4"/>
    <property type="match status" value="1"/>
</dbReference>
<evidence type="ECO:0000313" key="1">
    <source>
        <dbReference type="EMBL" id="RUS84997.1"/>
    </source>
</evidence>
<dbReference type="AlphaFoldDB" id="A0A3S1C7G5"/>
<dbReference type="GO" id="GO:0043248">
    <property type="term" value="P:proteasome assembly"/>
    <property type="evidence" value="ECO:0007669"/>
    <property type="project" value="InterPro"/>
</dbReference>
<dbReference type="EMBL" id="RQTK01000186">
    <property type="protein sequence ID" value="RUS84997.1"/>
    <property type="molecule type" value="Genomic_DNA"/>
</dbReference>
<evidence type="ECO:0008006" key="3">
    <source>
        <dbReference type="Google" id="ProtNLM"/>
    </source>
</evidence>
<dbReference type="OrthoDB" id="368507at2759"/>
<accession>A0A3S1C7G5</accession>
<protein>
    <recommendedName>
        <fullName evidence="3">Proteasome assembly chaperone 4</fullName>
    </recommendedName>
</protein>
<gene>
    <name evidence="1" type="ORF">EGW08_007242</name>
</gene>
<dbReference type="Proteomes" id="UP000271974">
    <property type="component" value="Unassembled WGS sequence"/>
</dbReference>
<proteinExistence type="predicted"/>
<keyword evidence="2" id="KW-1185">Reference proteome</keyword>
<dbReference type="PANTHER" id="PTHR33559">
    <property type="entry name" value="PROTEASOME ASSEMBLY CHAPERONE 4"/>
    <property type="match status" value="1"/>
</dbReference>